<name>A0ACB8UGC7_9APHY</name>
<dbReference type="EMBL" id="MU274902">
    <property type="protein sequence ID" value="KAI0093221.1"/>
    <property type="molecule type" value="Genomic_DNA"/>
</dbReference>
<accession>A0ACB8UGC7</accession>
<comment type="caution">
    <text evidence="1">The sequence shown here is derived from an EMBL/GenBank/DDBJ whole genome shotgun (WGS) entry which is preliminary data.</text>
</comment>
<evidence type="ECO:0000313" key="1">
    <source>
        <dbReference type="EMBL" id="KAI0093221.1"/>
    </source>
</evidence>
<dbReference type="Proteomes" id="UP001055072">
    <property type="component" value="Unassembled WGS sequence"/>
</dbReference>
<organism evidence="1 2">
    <name type="scientific">Irpex rosettiformis</name>
    <dbReference type="NCBI Taxonomy" id="378272"/>
    <lineage>
        <taxon>Eukaryota</taxon>
        <taxon>Fungi</taxon>
        <taxon>Dikarya</taxon>
        <taxon>Basidiomycota</taxon>
        <taxon>Agaricomycotina</taxon>
        <taxon>Agaricomycetes</taxon>
        <taxon>Polyporales</taxon>
        <taxon>Irpicaceae</taxon>
        <taxon>Irpex</taxon>
    </lineage>
</organism>
<keyword evidence="2" id="KW-1185">Reference proteome</keyword>
<evidence type="ECO:0000313" key="2">
    <source>
        <dbReference type="Proteomes" id="UP001055072"/>
    </source>
</evidence>
<protein>
    <submittedName>
        <fullName evidence="1">Uncharacterized protein</fullName>
    </submittedName>
</protein>
<proteinExistence type="predicted"/>
<sequence>MYTEAQVVALVHQQRTINYVQVASATLWVYEWLILIPDEVSLVWDSNWSFMSYLYMWTRYSAIADIVLGLRSSLQVMSPRDCHISDSVNSFLILIGIYTSELVLLWRTFAIWGNNKYVKNGLGGLWLLMIPFDLYFVSSFVSSAVYGPQLLPGLPGCNLVHASPIDIGAFISLLVIESIIVALTIIKGVQNARLMYHGRLMPILIRDGILFFVCLLGKMQLLHSYY</sequence>
<gene>
    <name evidence="1" type="ORF">BDY19DRAFT_415561</name>
</gene>
<reference evidence="1" key="1">
    <citation type="journal article" date="2021" name="Environ. Microbiol.">
        <title>Gene family expansions and transcriptome signatures uncover fungal adaptations to wood decay.</title>
        <authorList>
            <person name="Hage H."/>
            <person name="Miyauchi S."/>
            <person name="Viragh M."/>
            <person name="Drula E."/>
            <person name="Min B."/>
            <person name="Chaduli D."/>
            <person name="Navarro D."/>
            <person name="Favel A."/>
            <person name="Norest M."/>
            <person name="Lesage-Meessen L."/>
            <person name="Balint B."/>
            <person name="Merenyi Z."/>
            <person name="de Eugenio L."/>
            <person name="Morin E."/>
            <person name="Martinez A.T."/>
            <person name="Baldrian P."/>
            <person name="Stursova M."/>
            <person name="Martinez M.J."/>
            <person name="Novotny C."/>
            <person name="Magnuson J.K."/>
            <person name="Spatafora J.W."/>
            <person name="Maurice S."/>
            <person name="Pangilinan J."/>
            <person name="Andreopoulos W."/>
            <person name="LaButti K."/>
            <person name="Hundley H."/>
            <person name="Na H."/>
            <person name="Kuo A."/>
            <person name="Barry K."/>
            <person name="Lipzen A."/>
            <person name="Henrissat B."/>
            <person name="Riley R."/>
            <person name="Ahrendt S."/>
            <person name="Nagy L.G."/>
            <person name="Grigoriev I.V."/>
            <person name="Martin F."/>
            <person name="Rosso M.N."/>
        </authorList>
    </citation>
    <scope>NUCLEOTIDE SEQUENCE</scope>
    <source>
        <strain evidence="1">CBS 384.51</strain>
    </source>
</reference>